<organism evidence="2 3">
    <name type="scientific">Sneathiella chungangensis</name>
    <dbReference type="NCBI Taxonomy" id="1418234"/>
    <lineage>
        <taxon>Bacteria</taxon>
        <taxon>Pseudomonadati</taxon>
        <taxon>Pseudomonadota</taxon>
        <taxon>Alphaproteobacteria</taxon>
        <taxon>Sneathiellales</taxon>
        <taxon>Sneathiellaceae</taxon>
        <taxon>Sneathiella</taxon>
    </lineage>
</organism>
<evidence type="ECO:0008006" key="4">
    <source>
        <dbReference type="Google" id="ProtNLM"/>
    </source>
</evidence>
<dbReference type="RefSeq" id="WP_161339554.1">
    <property type="nucleotide sequence ID" value="NZ_JBHSDG010000003.1"/>
</dbReference>
<feature type="region of interest" description="Disordered" evidence="1">
    <location>
        <begin position="115"/>
        <end position="148"/>
    </location>
</feature>
<evidence type="ECO:0000256" key="1">
    <source>
        <dbReference type="SAM" id="MobiDB-lite"/>
    </source>
</evidence>
<keyword evidence="3" id="KW-1185">Reference proteome</keyword>
<dbReference type="SUPFAM" id="SSF101738">
    <property type="entry name" value="SspB-like"/>
    <property type="match status" value="1"/>
</dbReference>
<dbReference type="OrthoDB" id="9800412at2"/>
<dbReference type="Pfam" id="PF04386">
    <property type="entry name" value="SspB"/>
    <property type="match status" value="1"/>
</dbReference>
<dbReference type="AlphaFoldDB" id="A0A845MGG4"/>
<proteinExistence type="predicted"/>
<dbReference type="Gene3D" id="2.30.30.220">
    <property type="entry name" value="SspB-like"/>
    <property type="match status" value="1"/>
</dbReference>
<sequence>MDDEINYTKMVETALLDVVRGALRHAAENGLPGEQHFYITFKTRYPGVSVPAHLAERYKDEMTIVLQHQFWNVVVTQEYFTVDLSFNHKRETLKIPFEALTAFADPSVQFGLQFSTSPSEEEAVSRDDGQEENGDKQPIGETAKEAEKQGEIITLDAFRKK</sequence>
<name>A0A845MGG4_9PROT</name>
<dbReference type="EMBL" id="WTVA01000014">
    <property type="protein sequence ID" value="MZR23078.1"/>
    <property type="molecule type" value="Genomic_DNA"/>
</dbReference>
<evidence type="ECO:0000313" key="3">
    <source>
        <dbReference type="Proteomes" id="UP000445696"/>
    </source>
</evidence>
<dbReference type="Proteomes" id="UP000445696">
    <property type="component" value="Unassembled WGS sequence"/>
</dbReference>
<accession>A0A845MGG4</accession>
<evidence type="ECO:0000313" key="2">
    <source>
        <dbReference type="EMBL" id="MZR23078.1"/>
    </source>
</evidence>
<reference evidence="2 3" key="1">
    <citation type="journal article" date="2014" name="Int. J. Syst. Evol. Microbiol.">
        <title>Sneathiella chungangensis sp. nov., isolated from a marine sand, and emended description of the genus Sneathiella.</title>
        <authorList>
            <person name="Siamphan C."/>
            <person name="Kim H."/>
            <person name="Lee J.S."/>
            <person name="Kim W."/>
        </authorList>
    </citation>
    <scope>NUCLEOTIDE SEQUENCE [LARGE SCALE GENOMIC DNA]</scope>
    <source>
        <strain evidence="2 3">KCTC 32476</strain>
    </source>
</reference>
<dbReference type="InterPro" id="IPR036760">
    <property type="entry name" value="SspB-like_sf"/>
</dbReference>
<gene>
    <name evidence="2" type="ORF">GQF03_12145</name>
</gene>
<comment type="caution">
    <text evidence="2">The sequence shown here is derived from an EMBL/GenBank/DDBJ whole genome shotgun (WGS) entry which is preliminary data.</text>
</comment>
<protein>
    <recommendedName>
        <fullName evidence="4">Stringent starvation protein B</fullName>
    </recommendedName>
</protein>
<dbReference type="InterPro" id="IPR007481">
    <property type="entry name" value="SspB"/>
</dbReference>